<evidence type="ECO:0000313" key="3">
    <source>
        <dbReference type="Proteomes" id="UP000762676"/>
    </source>
</evidence>
<proteinExistence type="predicted"/>
<keyword evidence="3" id="KW-1185">Reference proteome</keyword>
<organism evidence="2 3">
    <name type="scientific">Elysia marginata</name>
    <dbReference type="NCBI Taxonomy" id="1093978"/>
    <lineage>
        <taxon>Eukaryota</taxon>
        <taxon>Metazoa</taxon>
        <taxon>Spiralia</taxon>
        <taxon>Lophotrochozoa</taxon>
        <taxon>Mollusca</taxon>
        <taxon>Gastropoda</taxon>
        <taxon>Heterobranchia</taxon>
        <taxon>Euthyneura</taxon>
        <taxon>Panpulmonata</taxon>
        <taxon>Sacoglossa</taxon>
        <taxon>Placobranchoidea</taxon>
        <taxon>Plakobranchidae</taxon>
        <taxon>Elysia</taxon>
    </lineage>
</organism>
<evidence type="ECO:0000313" key="2">
    <source>
        <dbReference type="EMBL" id="GFR92446.1"/>
    </source>
</evidence>
<dbReference type="Proteomes" id="UP000762676">
    <property type="component" value="Unassembled WGS sequence"/>
</dbReference>
<accession>A0AAV4H588</accession>
<comment type="caution">
    <text evidence="2">The sequence shown here is derived from an EMBL/GenBank/DDBJ whole genome shotgun (WGS) entry which is preliminary data.</text>
</comment>
<name>A0AAV4H588_9GAST</name>
<dbReference type="AlphaFoldDB" id="A0AAV4H588"/>
<keyword evidence="1" id="KW-0732">Signal</keyword>
<reference evidence="2 3" key="1">
    <citation type="journal article" date="2021" name="Elife">
        <title>Chloroplast acquisition without the gene transfer in kleptoplastic sea slugs, Plakobranchus ocellatus.</title>
        <authorList>
            <person name="Maeda T."/>
            <person name="Takahashi S."/>
            <person name="Yoshida T."/>
            <person name="Shimamura S."/>
            <person name="Takaki Y."/>
            <person name="Nagai Y."/>
            <person name="Toyoda A."/>
            <person name="Suzuki Y."/>
            <person name="Arimoto A."/>
            <person name="Ishii H."/>
            <person name="Satoh N."/>
            <person name="Nishiyama T."/>
            <person name="Hasebe M."/>
            <person name="Maruyama T."/>
            <person name="Minagawa J."/>
            <person name="Obokata J."/>
            <person name="Shigenobu S."/>
        </authorList>
    </citation>
    <scope>NUCLEOTIDE SEQUENCE [LARGE SCALE GENOMIC DNA]</scope>
</reference>
<sequence length="83" mass="9083">MTFLIFALMHALQKGCVTDTNVRYGIRNMPRGMASNGKVSYSVTNLGSALTMLMAVFVYGEELVKNNKQIALGNTTGGVEHLW</sequence>
<protein>
    <submittedName>
        <fullName evidence="2">Uncharacterized protein</fullName>
    </submittedName>
</protein>
<evidence type="ECO:0000256" key="1">
    <source>
        <dbReference type="SAM" id="SignalP"/>
    </source>
</evidence>
<gene>
    <name evidence="2" type="ORF">ElyMa_004353300</name>
</gene>
<feature type="signal peptide" evidence="1">
    <location>
        <begin position="1"/>
        <end position="18"/>
    </location>
</feature>
<feature type="chain" id="PRO_5043853651" evidence="1">
    <location>
        <begin position="19"/>
        <end position="83"/>
    </location>
</feature>
<dbReference type="EMBL" id="BMAT01008778">
    <property type="protein sequence ID" value="GFR92446.1"/>
    <property type="molecule type" value="Genomic_DNA"/>
</dbReference>